<protein>
    <recommendedName>
        <fullName evidence="1">Campylobacter invasion antigen D C-terminal domain-containing protein</fullName>
    </recommendedName>
</protein>
<organism evidence="2 3">
    <name type="scientific">Helicobacter pullorum</name>
    <dbReference type="NCBI Taxonomy" id="35818"/>
    <lineage>
        <taxon>Bacteria</taxon>
        <taxon>Pseudomonadati</taxon>
        <taxon>Campylobacterota</taxon>
        <taxon>Epsilonproteobacteria</taxon>
        <taxon>Campylobacterales</taxon>
        <taxon>Helicobacteraceae</taxon>
        <taxon>Helicobacter</taxon>
    </lineage>
</organism>
<accession>A0A0N1EKB6</accession>
<dbReference type="STRING" id="35818.HPU229336_03540"/>
<evidence type="ECO:0000313" key="2">
    <source>
        <dbReference type="EMBL" id="KPH55407.1"/>
    </source>
</evidence>
<proteinExistence type="predicted"/>
<dbReference type="AlphaFoldDB" id="A0A0N1EKB6"/>
<dbReference type="RefSeq" id="WP_054198278.1">
    <property type="nucleotide sequence ID" value="NZ_CALUQK010000002.1"/>
</dbReference>
<evidence type="ECO:0000313" key="3">
    <source>
        <dbReference type="Proteomes" id="UP000037997"/>
    </source>
</evidence>
<evidence type="ECO:0000259" key="1">
    <source>
        <dbReference type="Pfam" id="PF21862"/>
    </source>
</evidence>
<dbReference type="Pfam" id="PF21862">
    <property type="entry name" value="CiaD"/>
    <property type="match status" value="1"/>
</dbReference>
<gene>
    <name evidence="2" type="ORF">HPU229334_09065</name>
</gene>
<reference evidence="2 3" key="1">
    <citation type="submission" date="2014-06" db="EMBL/GenBank/DDBJ databases">
        <title>Helicobacter pullorum isolates in fresh chicken meat - phenotypic and genotypic features.</title>
        <authorList>
            <person name="Borges V."/>
            <person name="Santos A."/>
            <person name="Correia C.B."/>
            <person name="Saraiva M."/>
            <person name="Menard A."/>
            <person name="Vieira L."/>
            <person name="Sampaio D.A."/>
            <person name="Gomes J.P."/>
            <person name="Oleastro M."/>
        </authorList>
    </citation>
    <scope>NUCLEOTIDE SEQUENCE [LARGE SCALE GENOMIC DNA]</scope>
    <source>
        <strain evidence="2 3">229334/12</strain>
    </source>
</reference>
<sequence>MELKEAILQTLAEIDASQTQTNLPNPINSPQQEAKQEREALLDILPTEENLHKNSLDSQNPYERKIEKLDLKNTEELKQILIKQYKEEERFLNAMQERILVLFEGLQSPNNRNIEDKVDMILNFLEFTLAIIDEKKNQK</sequence>
<feature type="domain" description="Campylobacter invasion antigen D C-terminal" evidence="1">
    <location>
        <begin position="86"/>
        <end position="136"/>
    </location>
</feature>
<dbReference type="EMBL" id="JNOC01000044">
    <property type="protein sequence ID" value="KPH55407.1"/>
    <property type="molecule type" value="Genomic_DNA"/>
</dbReference>
<dbReference type="InterPro" id="IPR054057">
    <property type="entry name" value="CiaD_C"/>
</dbReference>
<name>A0A0N1EKB6_9HELI</name>
<dbReference type="PATRIC" id="fig|35818.11.peg.1790"/>
<comment type="caution">
    <text evidence="2">The sequence shown here is derived from an EMBL/GenBank/DDBJ whole genome shotgun (WGS) entry which is preliminary data.</text>
</comment>
<dbReference type="Proteomes" id="UP000037997">
    <property type="component" value="Unassembled WGS sequence"/>
</dbReference>